<evidence type="ECO:0000313" key="3">
    <source>
        <dbReference type="Proteomes" id="UP000195787"/>
    </source>
</evidence>
<sequence>MPVFTVDSEQINATAGNVRVSSGRVTTEVQGMYAALQALQDSWHGGASAAFQGVMQNWHATQLRVEESIAQINQALQMAGQQYQDVESSNMRMFAA</sequence>
<dbReference type="Gene3D" id="1.10.287.1060">
    <property type="entry name" value="ESAT-6-like"/>
    <property type="match status" value="1"/>
</dbReference>
<dbReference type="InterPro" id="IPR036689">
    <property type="entry name" value="ESAT-6-like_sf"/>
</dbReference>
<gene>
    <name evidence="2" type="ORF">CZ674_10910</name>
</gene>
<dbReference type="EMBL" id="FUHU01000043">
    <property type="protein sequence ID" value="SJM65944.1"/>
    <property type="molecule type" value="Genomic_DNA"/>
</dbReference>
<proteinExistence type="inferred from homology"/>
<reference evidence="2 3" key="1">
    <citation type="submission" date="2017-02" db="EMBL/GenBank/DDBJ databases">
        <authorList>
            <person name="Peterson S.W."/>
        </authorList>
    </citation>
    <scope>NUCLEOTIDE SEQUENCE [LARGE SCALE GENOMIC DNA]</scope>
    <source>
        <strain evidence="2 3">LMG 22410</strain>
    </source>
</reference>
<dbReference type="NCBIfam" id="TIGR03930">
    <property type="entry name" value="WXG100_ESAT6"/>
    <property type="match status" value="1"/>
</dbReference>
<dbReference type="Pfam" id="PF06013">
    <property type="entry name" value="WXG100"/>
    <property type="match status" value="1"/>
</dbReference>
<dbReference type="OrthoDB" id="4231069at2"/>
<dbReference type="AlphaFoldDB" id="A0A1R4GCM3"/>
<dbReference type="RefSeq" id="WP_086992581.1">
    <property type="nucleotide sequence ID" value="NZ_FUHU01000043.1"/>
</dbReference>
<dbReference type="GeneID" id="303173720"/>
<dbReference type="Proteomes" id="UP000195787">
    <property type="component" value="Unassembled WGS sequence"/>
</dbReference>
<dbReference type="InterPro" id="IPR010310">
    <property type="entry name" value="T7SS_ESAT-6-like"/>
</dbReference>
<name>A0A1R4GCM3_9MICO</name>
<evidence type="ECO:0000313" key="2">
    <source>
        <dbReference type="EMBL" id="SJM65944.1"/>
    </source>
</evidence>
<dbReference type="SUPFAM" id="SSF140453">
    <property type="entry name" value="EsxAB dimer-like"/>
    <property type="match status" value="1"/>
</dbReference>
<protein>
    <recommendedName>
        <fullName evidence="1">ESAT-6-like protein</fullName>
    </recommendedName>
</protein>
<keyword evidence="3" id="KW-1185">Reference proteome</keyword>
<accession>A0A1R4GCM3</accession>
<organism evidence="2 3">
    <name type="scientific">Agrococcus casei LMG 22410</name>
    <dbReference type="NCBI Taxonomy" id="1255656"/>
    <lineage>
        <taxon>Bacteria</taxon>
        <taxon>Bacillati</taxon>
        <taxon>Actinomycetota</taxon>
        <taxon>Actinomycetes</taxon>
        <taxon>Micrococcales</taxon>
        <taxon>Microbacteriaceae</taxon>
        <taxon>Agrococcus</taxon>
    </lineage>
</organism>
<comment type="similarity">
    <text evidence="1">Belongs to the WXG100 family.</text>
</comment>
<evidence type="ECO:0000256" key="1">
    <source>
        <dbReference type="RuleBase" id="RU362001"/>
    </source>
</evidence>